<dbReference type="PROSITE" id="PS50250">
    <property type="entry name" value="PCI"/>
    <property type="match status" value="1"/>
</dbReference>
<evidence type="ECO:0000256" key="2">
    <source>
        <dbReference type="ARBA" id="ARBA00022942"/>
    </source>
</evidence>
<dbReference type="GO" id="GO:0043161">
    <property type="term" value="P:proteasome-mediated ubiquitin-dependent protein catabolic process"/>
    <property type="evidence" value="ECO:0007669"/>
    <property type="project" value="TreeGrafter"/>
</dbReference>
<sequence length="267" mass="29795">MTATTQAAMALLEQFKASFAKDELDSCVQQLAKLKLGMLSFSCLPPAIPSAPSSSQQQELLLAREILEYGALVSIKAVDIPAFERHIAQLKIYYTDCASMLPESPRQYPLLGLNLLRLLAQNRIAEFHTELELIPVELQTTNEYLKFPAELEQHIMEGSYNRVLSAKQTGAYASEGLHFMDMLVDTVRDEIAECSEKAYKSIALADLQTMLMLGTESELFEFATGRGWRIEGTLVTFGDEDEKPLSLPASQLIHESLAYAKELERIV</sequence>
<comment type="similarity">
    <text evidence="1">Belongs to the proteasome subunit S14 family.</text>
</comment>
<dbReference type="GO" id="GO:0008541">
    <property type="term" value="C:proteasome regulatory particle, lid subcomplex"/>
    <property type="evidence" value="ECO:0007669"/>
    <property type="project" value="TreeGrafter"/>
</dbReference>
<dbReference type="GO" id="GO:0005829">
    <property type="term" value="C:cytosol"/>
    <property type="evidence" value="ECO:0007669"/>
    <property type="project" value="TreeGrafter"/>
</dbReference>
<dbReference type="AlphaFoldDB" id="A0A7S3RTJ7"/>
<proteinExistence type="inferred from homology"/>
<dbReference type="Gene3D" id="1.25.40.990">
    <property type="match status" value="1"/>
</dbReference>
<organism evidence="4">
    <name type="scientific">Strombidinopsis acuminata</name>
    <dbReference type="NCBI Taxonomy" id="141414"/>
    <lineage>
        <taxon>Eukaryota</taxon>
        <taxon>Sar</taxon>
        <taxon>Alveolata</taxon>
        <taxon>Ciliophora</taxon>
        <taxon>Intramacronucleata</taxon>
        <taxon>Spirotrichea</taxon>
        <taxon>Choreotrichia</taxon>
        <taxon>Choreotrichida</taxon>
        <taxon>Strombidinopsidae</taxon>
        <taxon>Strombidinopsis</taxon>
    </lineage>
</organism>
<evidence type="ECO:0000259" key="3">
    <source>
        <dbReference type="PROSITE" id="PS50250"/>
    </source>
</evidence>
<dbReference type="InterPro" id="IPR033464">
    <property type="entry name" value="CSN8_PSD8_EIF3K"/>
</dbReference>
<dbReference type="GO" id="GO:0005634">
    <property type="term" value="C:nucleus"/>
    <property type="evidence" value="ECO:0007669"/>
    <property type="project" value="TreeGrafter"/>
</dbReference>
<dbReference type="EMBL" id="HBIQ01021419">
    <property type="protein sequence ID" value="CAE0534601.1"/>
    <property type="molecule type" value="Transcribed_RNA"/>
</dbReference>
<gene>
    <name evidence="4" type="ORF">SACU0126_LOCUS7171</name>
</gene>
<evidence type="ECO:0000313" key="4">
    <source>
        <dbReference type="EMBL" id="CAE0534601.1"/>
    </source>
</evidence>
<dbReference type="Pfam" id="PF10075">
    <property type="entry name" value="CSN8_PSD8_EIF3K"/>
    <property type="match status" value="1"/>
</dbReference>
<dbReference type="FunFam" id="1.25.40.990:FF:000001">
    <property type="entry name" value="26S proteasome non-ATPase regulatory subunit"/>
    <property type="match status" value="1"/>
</dbReference>
<reference evidence="4" key="1">
    <citation type="submission" date="2021-01" db="EMBL/GenBank/DDBJ databases">
        <authorList>
            <person name="Corre E."/>
            <person name="Pelletier E."/>
            <person name="Niang G."/>
            <person name="Scheremetjew M."/>
            <person name="Finn R."/>
            <person name="Kale V."/>
            <person name="Holt S."/>
            <person name="Cochrane G."/>
            <person name="Meng A."/>
            <person name="Brown T."/>
            <person name="Cohen L."/>
        </authorList>
    </citation>
    <scope>NUCLEOTIDE SEQUENCE</scope>
    <source>
        <strain evidence="4">SPMC142</strain>
    </source>
</reference>
<dbReference type="PANTHER" id="PTHR12387:SF0">
    <property type="entry name" value="26S PROTEASOME NON-ATPASE REGULATORY SUBUNIT 8"/>
    <property type="match status" value="1"/>
</dbReference>
<dbReference type="InterPro" id="IPR006746">
    <property type="entry name" value="26S_Psome_Rpn12"/>
</dbReference>
<keyword evidence="2" id="KW-0647">Proteasome</keyword>
<evidence type="ECO:0000256" key="1">
    <source>
        <dbReference type="ARBA" id="ARBA00009627"/>
    </source>
</evidence>
<dbReference type="PANTHER" id="PTHR12387">
    <property type="entry name" value="26S PROTEASOME NON-ATPASE REGULATORY SUBUNIT 8"/>
    <property type="match status" value="1"/>
</dbReference>
<accession>A0A7S3RTJ7</accession>
<feature type="domain" description="PCI" evidence="3">
    <location>
        <begin position="81"/>
        <end position="252"/>
    </location>
</feature>
<protein>
    <recommendedName>
        <fullName evidence="3">PCI domain-containing protein</fullName>
    </recommendedName>
</protein>
<name>A0A7S3RTJ7_9SPIT</name>
<dbReference type="InterPro" id="IPR000717">
    <property type="entry name" value="PCI_dom"/>
</dbReference>